<feature type="region of interest" description="Disordered" evidence="9">
    <location>
        <begin position="1"/>
        <end position="22"/>
    </location>
</feature>
<dbReference type="AlphaFoldDB" id="A0A811Y117"/>
<comment type="subcellular location">
    <subcellularLocation>
        <location evidence="1">Membrane</location>
        <topology evidence="1">Single-pass membrane protein</topology>
    </subcellularLocation>
</comment>
<evidence type="ECO:0000256" key="1">
    <source>
        <dbReference type="ARBA" id="ARBA00004167"/>
    </source>
</evidence>
<evidence type="ECO:0000256" key="2">
    <source>
        <dbReference type="ARBA" id="ARBA00007363"/>
    </source>
</evidence>
<accession>A0A811Y117</accession>
<proteinExistence type="inferred from homology"/>
<dbReference type="PANTHER" id="PTHR13674:SF2">
    <property type="entry name" value="PROTEIN FAM162A"/>
    <property type="match status" value="1"/>
</dbReference>
<evidence type="ECO:0000313" key="11">
    <source>
        <dbReference type="Proteomes" id="UP000645828"/>
    </source>
</evidence>
<dbReference type="GO" id="GO:0016020">
    <property type="term" value="C:membrane"/>
    <property type="evidence" value="ECO:0007669"/>
    <property type="project" value="UniProtKB-SubCell"/>
</dbReference>
<keyword evidence="4" id="KW-1133">Transmembrane helix</keyword>
<evidence type="ECO:0000256" key="5">
    <source>
        <dbReference type="ARBA" id="ARBA00023136"/>
    </source>
</evidence>
<evidence type="ECO:0000313" key="10">
    <source>
        <dbReference type="EMBL" id="CAD7671309.1"/>
    </source>
</evidence>
<dbReference type="GO" id="GO:0005739">
    <property type="term" value="C:mitochondrion"/>
    <property type="evidence" value="ECO:0007669"/>
    <property type="project" value="TreeGrafter"/>
</dbReference>
<comment type="caution">
    <text evidence="10">The sequence shown here is derived from an EMBL/GenBank/DDBJ whole genome shotgun (WGS) entry which is preliminary data.</text>
</comment>
<dbReference type="Pfam" id="PF06388">
    <property type="entry name" value="DUF1075"/>
    <property type="match status" value="1"/>
</dbReference>
<protein>
    <recommendedName>
        <fullName evidence="6">Protein FAM162A</fullName>
    </recommendedName>
</protein>
<dbReference type="GO" id="GO:0071456">
    <property type="term" value="P:cellular response to hypoxia"/>
    <property type="evidence" value="ECO:0007669"/>
    <property type="project" value="TreeGrafter"/>
</dbReference>
<evidence type="ECO:0000256" key="9">
    <source>
        <dbReference type="SAM" id="MobiDB-lite"/>
    </source>
</evidence>
<keyword evidence="3" id="KW-0812">Transmembrane</keyword>
<sequence>MRLSNLRSRRKKSMKKMNRGIPGWLSERDVSSSLRFTRNSDVKAINGFCPKPQEMPLHKPMHWKRKILTWSGGFKKEDEGRLGGSVTVLYEVLDGAKNKIWGKISKRAIKRNESLTSLNLEKKAA</sequence>
<evidence type="ECO:0000256" key="3">
    <source>
        <dbReference type="ARBA" id="ARBA00022692"/>
    </source>
</evidence>
<evidence type="ECO:0000256" key="7">
    <source>
        <dbReference type="ARBA" id="ARBA00045918"/>
    </source>
</evidence>
<dbReference type="Proteomes" id="UP000645828">
    <property type="component" value="Unassembled WGS sequence"/>
</dbReference>
<evidence type="ECO:0000256" key="4">
    <source>
        <dbReference type="ARBA" id="ARBA00022989"/>
    </source>
</evidence>
<dbReference type="PANTHER" id="PTHR13674">
    <property type="entry name" value="GROWTH AND TRANSFORMATION-DEPENDENT PROTEIN"/>
    <property type="match status" value="1"/>
</dbReference>
<comment type="subunit">
    <text evidence="8">Interacts with HSP90AB1; HSP90AB1 is essential for FAM162A mitochondrial localization and pro-apoptotic activity. Interacts with VDAC2; the interaction is probably involved in inducing mitochondrial permeability transition.</text>
</comment>
<feature type="compositionally biased region" description="Basic residues" evidence="9">
    <location>
        <begin position="7"/>
        <end position="18"/>
    </location>
</feature>
<reference evidence="10" key="1">
    <citation type="submission" date="2020-12" db="EMBL/GenBank/DDBJ databases">
        <authorList>
            <consortium name="Molecular Ecology Group"/>
        </authorList>
    </citation>
    <scope>NUCLEOTIDE SEQUENCE</scope>
    <source>
        <strain evidence="10">TBG_1078</strain>
    </source>
</reference>
<comment type="function">
    <text evidence="7">Proposed to be involved in regulation of apoptosis; the exact mechanism may differ between cell types/tissues. May be involved in hypoxia-induced cell death of transformed cells implicating cytochrome C release and caspase activation (such as CASP9) and inducing mitochondrial permeability transition. May be involved in hypoxia-induced cell death of neuronal cells probably by promoting release of AIFM1 from mitochondria to cytoplasm and its translocation to the nucleus; however, the involvement of caspases has been reported conflictingly.</text>
</comment>
<name>A0A811Y117_NYCPR</name>
<evidence type="ECO:0000256" key="8">
    <source>
        <dbReference type="ARBA" id="ARBA00046764"/>
    </source>
</evidence>
<comment type="similarity">
    <text evidence="2">Belongs to the UPF0389 family.</text>
</comment>
<organism evidence="10 11">
    <name type="scientific">Nyctereutes procyonoides</name>
    <name type="common">Raccoon dog</name>
    <name type="synonym">Canis procyonoides</name>
    <dbReference type="NCBI Taxonomy" id="34880"/>
    <lineage>
        <taxon>Eukaryota</taxon>
        <taxon>Metazoa</taxon>
        <taxon>Chordata</taxon>
        <taxon>Craniata</taxon>
        <taxon>Vertebrata</taxon>
        <taxon>Euteleostomi</taxon>
        <taxon>Mammalia</taxon>
        <taxon>Eutheria</taxon>
        <taxon>Laurasiatheria</taxon>
        <taxon>Carnivora</taxon>
        <taxon>Caniformia</taxon>
        <taxon>Canidae</taxon>
        <taxon>Nyctereutes</taxon>
    </lineage>
</organism>
<dbReference type="GO" id="GO:0090200">
    <property type="term" value="P:positive regulation of release of cytochrome c from mitochondria"/>
    <property type="evidence" value="ECO:0007669"/>
    <property type="project" value="TreeGrafter"/>
</dbReference>
<keyword evidence="11" id="KW-1185">Reference proteome</keyword>
<gene>
    <name evidence="10" type="ORF">NYPRO_LOCUS4104</name>
</gene>
<dbReference type="GO" id="GO:0051402">
    <property type="term" value="P:neuron apoptotic process"/>
    <property type="evidence" value="ECO:0007669"/>
    <property type="project" value="TreeGrafter"/>
</dbReference>
<evidence type="ECO:0000256" key="6">
    <source>
        <dbReference type="ARBA" id="ARBA00039929"/>
    </source>
</evidence>
<dbReference type="EMBL" id="CAJHUB010000662">
    <property type="protein sequence ID" value="CAD7671309.1"/>
    <property type="molecule type" value="Genomic_DNA"/>
</dbReference>
<keyword evidence="5" id="KW-0472">Membrane</keyword>
<dbReference type="InterPro" id="IPR009432">
    <property type="entry name" value="DUF1075"/>
</dbReference>